<dbReference type="PROSITE" id="PS51318">
    <property type="entry name" value="TAT"/>
    <property type="match status" value="1"/>
</dbReference>
<reference evidence="6 7" key="1">
    <citation type="submission" date="2019-03" db="EMBL/GenBank/DDBJ databases">
        <title>Sequencing the genomes of 1000 actinobacteria strains.</title>
        <authorList>
            <person name="Klenk H.-P."/>
        </authorList>
    </citation>
    <scope>NUCLEOTIDE SEQUENCE [LARGE SCALE GENOMIC DNA]</scope>
    <source>
        <strain evidence="6 7">DSM 44969</strain>
    </source>
</reference>
<dbReference type="AlphaFoldDB" id="A0A4R1HKK6"/>
<organism evidence="6 7">
    <name type="scientific">Pseudonocardia endophytica</name>
    <dbReference type="NCBI Taxonomy" id="401976"/>
    <lineage>
        <taxon>Bacteria</taxon>
        <taxon>Bacillati</taxon>
        <taxon>Actinomycetota</taxon>
        <taxon>Actinomycetes</taxon>
        <taxon>Pseudonocardiales</taxon>
        <taxon>Pseudonocardiaceae</taxon>
        <taxon>Pseudonocardia</taxon>
    </lineage>
</organism>
<gene>
    <name evidence="6" type="ORF">EV378_4048</name>
</gene>
<dbReference type="SUPFAM" id="SSF53807">
    <property type="entry name" value="Helical backbone' metal receptor"/>
    <property type="match status" value="1"/>
</dbReference>
<evidence type="ECO:0000259" key="5">
    <source>
        <dbReference type="PROSITE" id="PS50983"/>
    </source>
</evidence>
<evidence type="ECO:0000313" key="6">
    <source>
        <dbReference type="EMBL" id="TCK20099.1"/>
    </source>
</evidence>
<dbReference type="Pfam" id="PF01497">
    <property type="entry name" value="Peripla_BP_2"/>
    <property type="match status" value="1"/>
</dbReference>
<dbReference type="RefSeq" id="WP_132428608.1">
    <property type="nucleotide sequence ID" value="NZ_SMFZ01000002.1"/>
</dbReference>
<evidence type="ECO:0000256" key="1">
    <source>
        <dbReference type="ARBA" id="ARBA00004196"/>
    </source>
</evidence>
<dbReference type="PROSITE" id="PS50983">
    <property type="entry name" value="FE_B12_PBP"/>
    <property type="match status" value="1"/>
</dbReference>
<comment type="similarity">
    <text evidence="2">Belongs to the bacterial solute-binding protein 8 family.</text>
</comment>
<dbReference type="EMBL" id="SMFZ01000002">
    <property type="protein sequence ID" value="TCK20099.1"/>
    <property type="molecule type" value="Genomic_DNA"/>
</dbReference>
<evidence type="ECO:0000256" key="2">
    <source>
        <dbReference type="ARBA" id="ARBA00008814"/>
    </source>
</evidence>
<evidence type="ECO:0000313" key="7">
    <source>
        <dbReference type="Proteomes" id="UP000295560"/>
    </source>
</evidence>
<dbReference type="GO" id="GO:0030288">
    <property type="term" value="C:outer membrane-bounded periplasmic space"/>
    <property type="evidence" value="ECO:0007669"/>
    <property type="project" value="TreeGrafter"/>
</dbReference>
<dbReference type="GO" id="GO:1901678">
    <property type="term" value="P:iron coordination entity transport"/>
    <property type="evidence" value="ECO:0007669"/>
    <property type="project" value="UniProtKB-ARBA"/>
</dbReference>
<dbReference type="PANTHER" id="PTHR30532">
    <property type="entry name" value="IRON III DICITRATE-BINDING PERIPLASMIC PROTEIN"/>
    <property type="match status" value="1"/>
</dbReference>
<feature type="domain" description="Fe/B12 periplasmic-binding" evidence="5">
    <location>
        <begin position="60"/>
        <end position="332"/>
    </location>
</feature>
<name>A0A4R1HKK6_PSEEN</name>
<dbReference type="InterPro" id="IPR002491">
    <property type="entry name" value="ABC_transptr_periplasmic_BD"/>
</dbReference>
<protein>
    <submittedName>
        <fullName evidence="6">Iron complex transport system substrate-binding protein</fullName>
    </submittedName>
</protein>
<dbReference type="Proteomes" id="UP000295560">
    <property type="component" value="Unassembled WGS sequence"/>
</dbReference>
<accession>A0A4R1HKK6</accession>
<sequence length="344" mass="35818">MATNGSPSPVRLDRRTLLRGAGALGLLGLTACGTPGGGGTGDRTIAHKFGTTAVSGTPTRIVTVGLTDQDYAVALGTVPVGIREWFGTQPGALWPWARERAGNAQPAVLPVEALNFEQIAALRPDLVLGPSGGLTSDDYRTLSGIAPTIAQPGEFADYGAPWQKIAEMTGAALGVPDRAAQLVRDVDTRFATTRDANPSFRGRTGLLVSVLADGSYYAYAEGPAPRFLVDLGFTLPPATEQIFTGPERAPRQLSREQLGLLEADVLLVGLYGDRAAAQIAGDPVMRGLRVAREGRMVLMPETSTVNGTLSFGSVLSLPVALDEVPPRIAAALDGNPATAVAPAR</sequence>
<comment type="subcellular location">
    <subcellularLocation>
        <location evidence="1">Cell envelope</location>
    </subcellularLocation>
</comment>
<evidence type="ECO:0000256" key="3">
    <source>
        <dbReference type="ARBA" id="ARBA00022448"/>
    </source>
</evidence>
<keyword evidence="4" id="KW-0732">Signal</keyword>
<dbReference type="InterPro" id="IPR006311">
    <property type="entry name" value="TAT_signal"/>
</dbReference>
<dbReference type="PANTHER" id="PTHR30532:SF24">
    <property type="entry name" value="FERRIC ENTEROBACTIN-BINDING PERIPLASMIC PROTEIN FEPB"/>
    <property type="match status" value="1"/>
</dbReference>
<proteinExistence type="inferred from homology"/>
<dbReference type="Gene3D" id="3.40.50.1980">
    <property type="entry name" value="Nitrogenase molybdenum iron protein domain"/>
    <property type="match status" value="2"/>
</dbReference>
<keyword evidence="3" id="KW-0813">Transport</keyword>
<comment type="caution">
    <text evidence="6">The sequence shown here is derived from an EMBL/GenBank/DDBJ whole genome shotgun (WGS) entry which is preliminary data.</text>
</comment>
<evidence type="ECO:0000256" key="4">
    <source>
        <dbReference type="ARBA" id="ARBA00022729"/>
    </source>
</evidence>
<dbReference type="OrthoDB" id="1846031at2"/>
<keyword evidence="7" id="KW-1185">Reference proteome</keyword>
<dbReference type="InterPro" id="IPR051313">
    <property type="entry name" value="Bact_iron-sidero_bind"/>
</dbReference>